<sequence>MYNSRLIHLNSTSPVKLDISLAQNNSDKYTPKTIKRNPSQSNYKQSGEKPAQADLLKSLCNQLENQLCQANSDLELANFRARKAVELEQKIENVLKQNAALCSENEILQKQSNQRKAESDIWRQKYESQMNNIVFMKSNYEMETKRLTQVNQRAKDELKQGEINLVRSIEETKQRLENEHHEKIENMKKSHKNNIDLYEEQLKKIRQILEEREKEFALLQSQVFQVKYDGNNQNNRVVEDREKLKMKISELELQSQQELENLRSKLDNQTLQQLDSLKRLHDNELEVMSGEINKLRGLLDVKTREIEALIEQNRGQKVNFEEEVGLLRAEIQALKKKIVVNNNFANAQIQEVKEQLAKQNLQDIEGLKYHNENQLEALNNEIQSLQRIVADKQEEIENQIREKGLQRENYNQEICKLQEEIENWKYNLNSIENLKNQEIEQINNKYNCLNEKNIEFQRQQKDQIQYLEGEVDILKGLINSKNYEIVKNREQNGQIVEGFQQDINNLQEDNENTKKNLDKMQNEKYILIEDLKMKLQVYKNNSIEEKKKFQNATKYLEQDIQRFQEIISVKDQEIENLKIQRENQDREIKKLNNEYYSQADHILKLQKLKAKELEDLRLKLENQNNFTTEQIKASHQNQVNIMNGEIQDLKHILQLRNTENQELINKYERLEQALEQFQYNAEKVKEHDDQCKSIRNHILNNKIIYDSKSKSRISRYSQERIIK</sequence>
<dbReference type="OrthoDB" id="293090at2759"/>
<evidence type="ECO:0000313" key="3">
    <source>
        <dbReference type="EMBL" id="EGR30632.1"/>
    </source>
</evidence>
<dbReference type="EC" id="3.1.4.16" evidence="3"/>
<dbReference type="FunCoup" id="G0QVW7">
    <property type="interactions" value="113"/>
</dbReference>
<reference evidence="3 4" key="1">
    <citation type="submission" date="2011-07" db="EMBL/GenBank/DDBJ databases">
        <authorList>
            <person name="Coyne R."/>
            <person name="Brami D."/>
            <person name="Johnson J."/>
            <person name="Hostetler J."/>
            <person name="Hannick L."/>
            <person name="Clark T."/>
            <person name="Cassidy-Hanley D."/>
            <person name="Inman J."/>
        </authorList>
    </citation>
    <scope>NUCLEOTIDE SEQUENCE [LARGE SCALE GENOMIC DNA]</scope>
    <source>
        <strain evidence="3 4">G5</strain>
    </source>
</reference>
<dbReference type="InParanoid" id="G0QVW7"/>
<dbReference type="OMA" id="YDSSVRM"/>
<feature type="coiled-coil region" evidence="1">
    <location>
        <begin position="496"/>
        <end position="687"/>
    </location>
</feature>
<name>G0QVW7_ICHMU</name>
<evidence type="ECO:0000256" key="1">
    <source>
        <dbReference type="SAM" id="Coils"/>
    </source>
</evidence>
<feature type="compositionally biased region" description="Polar residues" evidence="2">
    <location>
        <begin position="36"/>
        <end position="45"/>
    </location>
</feature>
<dbReference type="GeneID" id="14906748"/>
<proteinExistence type="predicted"/>
<protein>
    <submittedName>
        <fullName evidence="3">Tetrin c, putative</fullName>
        <ecNumber evidence="3">3.1.3.16</ecNumber>
        <ecNumber evidence="3">3.1.4.16</ecNumber>
    </submittedName>
</protein>
<keyword evidence="1" id="KW-0175">Coiled coil</keyword>
<keyword evidence="3" id="KW-0378">Hydrolase</keyword>
<dbReference type="Proteomes" id="UP000008983">
    <property type="component" value="Unassembled WGS sequence"/>
</dbReference>
<dbReference type="GO" id="GO:0008663">
    <property type="term" value="F:2',3'-cyclic-nucleotide 2'-phosphodiesterase activity"/>
    <property type="evidence" value="ECO:0007669"/>
    <property type="project" value="UniProtKB-EC"/>
</dbReference>
<organism evidence="3 4">
    <name type="scientific">Ichthyophthirius multifiliis</name>
    <name type="common">White spot disease agent</name>
    <name type="synonym">Ich</name>
    <dbReference type="NCBI Taxonomy" id="5932"/>
    <lineage>
        <taxon>Eukaryota</taxon>
        <taxon>Sar</taxon>
        <taxon>Alveolata</taxon>
        <taxon>Ciliophora</taxon>
        <taxon>Intramacronucleata</taxon>
        <taxon>Oligohymenophorea</taxon>
        <taxon>Hymenostomatida</taxon>
        <taxon>Ophryoglenina</taxon>
        <taxon>Ichthyophthirius</taxon>
    </lineage>
</organism>
<accession>G0QVW7</accession>
<evidence type="ECO:0000256" key="2">
    <source>
        <dbReference type="SAM" id="MobiDB-lite"/>
    </source>
</evidence>
<dbReference type="RefSeq" id="XP_004032219.1">
    <property type="nucleotide sequence ID" value="XM_004032171.1"/>
</dbReference>
<keyword evidence="4" id="KW-1185">Reference proteome</keyword>
<dbReference type="AlphaFoldDB" id="G0QVW7"/>
<dbReference type="eggNOG" id="ENOG502SIHF">
    <property type="taxonomic scope" value="Eukaryota"/>
</dbReference>
<gene>
    <name evidence="3" type="ORF">IMG5_127360</name>
</gene>
<feature type="region of interest" description="Disordered" evidence="2">
    <location>
        <begin position="28"/>
        <end position="48"/>
    </location>
</feature>
<dbReference type="EMBL" id="GL983967">
    <property type="protein sequence ID" value="EGR30632.1"/>
    <property type="molecule type" value="Genomic_DNA"/>
</dbReference>
<dbReference type="GO" id="GO:0004722">
    <property type="term" value="F:protein serine/threonine phosphatase activity"/>
    <property type="evidence" value="ECO:0007669"/>
    <property type="project" value="UniProtKB-EC"/>
</dbReference>
<feature type="coiled-coil region" evidence="1">
    <location>
        <begin position="84"/>
        <end position="111"/>
    </location>
</feature>
<dbReference type="EC" id="3.1.3.16" evidence="3"/>
<evidence type="ECO:0000313" key="4">
    <source>
        <dbReference type="Proteomes" id="UP000008983"/>
    </source>
</evidence>
<dbReference type="STRING" id="857967.G0QVW7"/>
<feature type="coiled-coil region" evidence="1">
    <location>
        <begin position="137"/>
        <end position="459"/>
    </location>
</feature>